<dbReference type="EMBL" id="CAJNBJ010000022">
    <property type="protein sequence ID" value="CAE6804940.1"/>
    <property type="molecule type" value="Genomic_DNA"/>
</dbReference>
<accession>A0ABM8SF34</accession>
<feature type="repeat" description="TPR" evidence="4">
    <location>
        <begin position="40"/>
        <end position="73"/>
    </location>
</feature>
<dbReference type="SUPFAM" id="SSF49384">
    <property type="entry name" value="Carbohydrate-binding domain"/>
    <property type="match status" value="1"/>
</dbReference>
<dbReference type="SUPFAM" id="SSF48452">
    <property type="entry name" value="TPR-like"/>
    <property type="match status" value="1"/>
</dbReference>
<feature type="repeat" description="TPR" evidence="4">
    <location>
        <begin position="137"/>
        <end position="170"/>
    </location>
</feature>
<dbReference type="PRINTS" id="PR00811">
    <property type="entry name" value="BCTERIALGSPD"/>
</dbReference>
<dbReference type="PANTHER" id="PTHR30332">
    <property type="entry name" value="PROBABLE GENERAL SECRETION PATHWAY PROTEIN D"/>
    <property type="match status" value="1"/>
</dbReference>
<comment type="similarity">
    <text evidence="5">Belongs to the bacterial secretin family.</text>
</comment>
<dbReference type="SMART" id="SM00028">
    <property type="entry name" value="TPR"/>
    <property type="match status" value="3"/>
</dbReference>
<dbReference type="InterPro" id="IPR019734">
    <property type="entry name" value="TPR_rpt"/>
</dbReference>
<dbReference type="Pfam" id="PF03958">
    <property type="entry name" value="Secretin_N"/>
    <property type="match status" value="1"/>
</dbReference>
<evidence type="ECO:0000256" key="5">
    <source>
        <dbReference type="RuleBase" id="RU004003"/>
    </source>
</evidence>
<feature type="domain" description="Type II/III secretion system secretin-like" evidence="7">
    <location>
        <begin position="416"/>
        <end position="590"/>
    </location>
</feature>
<organism evidence="9 10">
    <name type="scientific">Nitrospira defluvii</name>
    <dbReference type="NCBI Taxonomy" id="330214"/>
    <lineage>
        <taxon>Bacteria</taxon>
        <taxon>Pseudomonadati</taxon>
        <taxon>Nitrospirota</taxon>
        <taxon>Nitrospiria</taxon>
        <taxon>Nitrospirales</taxon>
        <taxon>Nitrospiraceae</taxon>
        <taxon>Nitrospira</taxon>
    </lineage>
</organism>
<comment type="subcellular location">
    <subcellularLocation>
        <location evidence="6">Cell outer membrane</location>
    </subcellularLocation>
    <subcellularLocation>
        <location evidence="1">Membrane</location>
    </subcellularLocation>
</comment>
<sequence>MRSSFLLPHAGHMSFRCGRAVLTITALAWSLALTACGTLNSADVKRGDQHLAAGNWEEASVAYRQALKDDPFEPSLQNKYRVARERAAAAHDERGRQLLKDHQFEQAAEEFKRALTIEPTSKEYEAGLTEALRLREARERYREAERLAQLGRVSEAMAVYMRAVELDPTYKDALDGVARLSAEQHAADRDDRQKQPVTLQFRNAGLKEVVEALGKAAHVNFVFDKDVRNDPITVSLEEKPFDEALSLVLNSNSLFAQKAGPTLFIISPNTKQKQEQYQDLMIRTFYLSSAKAKDMVALLKSMLDVKHIHGNEALNTIVVRDQPEKVELAEKIIQANDREDSEVLFDVEVLEVNRTVDQQYGLSYPKQIAAAMVPPGFTSSIAGDIAQQFTYRNLASLGQDNYLFKLPTNVQLDFFKQITDAKTLAAPKVRVLNNKKAEVNIGDKQPILLSTTNVLPGQAATGAVPTTSTVTSIEFRDTGVKLTVEPNIHLANELSLKMKIEVIRLGDTVLLQQSPPISQFKFGNRSAETMLNVRDGETIVLGGLLQEEDRRTKVTIPWIGDIPFLGNLLSSFKTQRVTTEVILTITPHIVNSLRLPGPQGQAFWSGTESVYSTAPLFAMQPKQVAARVALPAGAGTATEKPVFKKGKAGVTSPEPASLGFQLSLQPADVTVQTDKEVRVDVMAAHAQGFDTETLTLEFDPKILEFRDATLGEVLGTEAGKAPVAATSSLTDGLVELRLHRSAGVTKDDGRLLRVTFLAKTPGVSTVRLHTAKRGAAETSDGPVEVTGVVRVR</sequence>
<keyword evidence="2" id="KW-0732">Signal</keyword>
<keyword evidence="10" id="KW-1185">Reference proteome</keyword>
<evidence type="ECO:0000259" key="8">
    <source>
        <dbReference type="Pfam" id="PF03958"/>
    </source>
</evidence>
<evidence type="ECO:0000256" key="1">
    <source>
        <dbReference type="ARBA" id="ARBA00004370"/>
    </source>
</evidence>
<dbReference type="Pfam" id="PF00263">
    <property type="entry name" value="Secretin"/>
    <property type="match status" value="1"/>
</dbReference>
<comment type="caution">
    <text evidence="9">The sequence shown here is derived from an EMBL/GenBank/DDBJ whole genome shotgun (WGS) entry which is preliminary data.</text>
</comment>
<keyword evidence="3" id="KW-0472">Membrane</keyword>
<dbReference type="CDD" id="cd08547">
    <property type="entry name" value="Type_II_cohesin"/>
    <property type="match status" value="1"/>
</dbReference>
<dbReference type="Proteomes" id="UP000675880">
    <property type="component" value="Unassembled WGS sequence"/>
</dbReference>
<dbReference type="PANTHER" id="PTHR30332:SF17">
    <property type="entry name" value="TYPE IV PILIATION SYSTEM PROTEIN DR_0774-RELATED"/>
    <property type="match status" value="1"/>
</dbReference>
<dbReference type="InterPro" id="IPR001775">
    <property type="entry name" value="GspD/PilQ"/>
</dbReference>
<reference evidence="9 10" key="1">
    <citation type="submission" date="2021-02" db="EMBL/GenBank/DDBJ databases">
        <authorList>
            <person name="Han P."/>
        </authorList>
    </citation>
    <scope>NUCLEOTIDE SEQUENCE [LARGE SCALE GENOMIC DNA]</scope>
    <source>
        <strain evidence="9">Candidatus Nitrospira sp. ZN2</strain>
    </source>
</reference>
<dbReference type="InterPro" id="IPR011990">
    <property type="entry name" value="TPR-like_helical_dom_sf"/>
</dbReference>
<dbReference type="InterPro" id="IPR050810">
    <property type="entry name" value="Bact_Secretion_Sys_Channel"/>
</dbReference>
<feature type="repeat" description="TPR" evidence="4">
    <location>
        <begin position="88"/>
        <end position="121"/>
    </location>
</feature>
<gene>
    <name evidence="9" type="ORF">NSPZN2_90044</name>
</gene>
<evidence type="ECO:0000256" key="4">
    <source>
        <dbReference type="PROSITE-ProRule" id="PRU00339"/>
    </source>
</evidence>
<dbReference type="Gene3D" id="1.25.40.10">
    <property type="entry name" value="Tetratricopeptide repeat domain"/>
    <property type="match status" value="1"/>
</dbReference>
<evidence type="ECO:0000313" key="9">
    <source>
        <dbReference type="EMBL" id="CAE6804940.1"/>
    </source>
</evidence>
<dbReference type="PROSITE" id="PS50005">
    <property type="entry name" value="TPR"/>
    <property type="match status" value="3"/>
</dbReference>
<evidence type="ECO:0000256" key="2">
    <source>
        <dbReference type="ARBA" id="ARBA00022729"/>
    </source>
</evidence>
<feature type="domain" description="NolW-like" evidence="8">
    <location>
        <begin position="283"/>
        <end position="340"/>
    </location>
</feature>
<dbReference type="InterPro" id="IPR008965">
    <property type="entry name" value="CBM2/CBM3_carb-bd_dom_sf"/>
</dbReference>
<proteinExistence type="inferred from homology"/>
<evidence type="ECO:0000259" key="7">
    <source>
        <dbReference type="Pfam" id="PF00263"/>
    </source>
</evidence>
<dbReference type="InterPro" id="IPR038591">
    <property type="entry name" value="NolW-like_sf"/>
</dbReference>
<dbReference type="InterPro" id="IPR005644">
    <property type="entry name" value="NolW-like"/>
</dbReference>
<dbReference type="Gene3D" id="2.60.40.680">
    <property type="match status" value="1"/>
</dbReference>
<evidence type="ECO:0000256" key="3">
    <source>
        <dbReference type="ARBA" id="ARBA00023136"/>
    </source>
</evidence>
<name>A0ABM8SF34_9BACT</name>
<dbReference type="InterPro" id="IPR004846">
    <property type="entry name" value="T2SS/T3SS_dom"/>
</dbReference>
<dbReference type="Gene3D" id="3.30.1370.130">
    <property type="match status" value="1"/>
</dbReference>
<keyword evidence="6" id="KW-0813">Transport</keyword>
<protein>
    <submittedName>
        <fullName evidence="9">TPR_REGION domain-containing protein</fullName>
    </submittedName>
</protein>
<keyword evidence="4" id="KW-0802">TPR repeat</keyword>
<dbReference type="Gene3D" id="3.30.1370.120">
    <property type="match status" value="1"/>
</dbReference>
<evidence type="ECO:0000256" key="6">
    <source>
        <dbReference type="RuleBase" id="RU004004"/>
    </source>
</evidence>
<evidence type="ECO:0000313" key="10">
    <source>
        <dbReference type="Proteomes" id="UP000675880"/>
    </source>
</evidence>